<keyword evidence="8 9" id="KW-0472">Membrane</keyword>
<evidence type="ECO:0000256" key="1">
    <source>
        <dbReference type="ARBA" id="ARBA00004141"/>
    </source>
</evidence>
<keyword evidence="5" id="KW-0677">Repeat</keyword>
<feature type="repeat" description="Solcar" evidence="9">
    <location>
        <begin position="3"/>
        <end position="87"/>
    </location>
</feature>
<comment type="caution">
    <text evidence="12">The sequence shown here is derived from an EMBL/GenBank/DDBJ whole genome shotgun (WGS) entry which is preliminary data.</text>
</comment>
<evidence type="ECO:0000313" key="13">
    <source>
        <dbReference type="Proteomes" id="UP000053095"/>
    </source>
</evidence>
<dbReference type="Proteomes" id="UP000053095">
    <property type="component" value="Unassembled WGS sequence"/>
</dbReference>
<keyword evidence="6" id="KW-0999">Mitochondrion inner membrane</keyword>
<dbReference type="GO" id="GO:0016020">
    <property type="term" value="C:membrane"/>
    <property type="evidence" value="ECO:0007669"/>
    <property type="project" value="UniProtKB-SubCell"/>
</dbReference>
<evidence type="ECO:0000256" key="5">
    <source>
        <dbReference type="ARBA" id="ARBA00022737"/>
    </source>
</evidence>
<dbReference type="Pfam" id="PF00153">
    <property type="entry name" value="Mito_carr"/>
    <property type="match status" value="3"/>
</dbReference>
<evidence type="ECO:0000313" key="12">
    <source>
        <dbReference type="EMBL" id="GAM41381.1"/>
    </source>
</evidence>
<dbReference type="Gene3D" id="1.50.40.10">
    <property type="entry name" value="Mitochondrial carrier domain"/>
    <property type="match status" value="2"/>
</dbReference>
<reference evidence="13" key="1">
    <citation type="journal article" date="2015" name="Genome Announc.">
        <title>Draft genome sequence of Talaromyces cellulolyticus strain Y-94, a source of lignocellulosic biomass-degrading enzymes.</title>
        <authorList>
            <person name="Fujii T."/>
            <person name="Koike H."/>
            <person name="Sawayama S."/>
            <person name="Yano S."/>
            <person name="Inoue H."/>
        </authorList>
    </citation>
    <scope>NUCLEOTIDE SEQUENCE [LARGE SCALE GENOMIC DNA]</scope>
    <source>
        <strain evidence="13">Y-94</strain>
    </source>
</reference>
<evidence type="ECO:0000256" key="10">
    <source>
        <dbReference type="RuleBase" id="RU000488"/>
    </source>
</evidence>
<dbReference type="PROSITE" id="PS50920">
    <property type="entry name" value="SOLCAR"/>
    <property type="match status" value="3"/>
</dbReference>
<sequence length="341" mass="38085">MYNTNTDIWLAGAIAAFTVDFVVYPLDTLKTRIQSPRYKELYTDAATGAVQRRLLFRGLYQGIWSVVMATIPFSGAFFTTYEGIKHILNSSTTKHSSNDSTTTPTSNLLPFKHPLPTPVINGLASSAAECVSCFILTPAEVLKQNAQMVTTSTNRKQQSSKKNPTMQVLATFRAHPTHLWRGYGTLVARNLPFTAMQFPLFEYLRKWIQHKWQRRRQQRRQEEQSVSERALITALSAGVAGGVAAIITTPIDVVKTRVMLAAAEEGEQRKPADLACSSSRSRGAFAVGKEIYIKEGMRGLFKGGSLRSVWTALGLGLYLSAYETGRMYFEKRREGKDREDP</sequence>
<organism evidence="12 13">
    <name type="scientific">Talaromyces pinophilus</name>
    <name type="common">Penicillium pinophilum</name>
    <dbReference type="NCBI Taxonomy" id="128442"/>
    <lineage>
        <taxon>Eukaryota</taxon>
        <taxon>Fungi</taxon>
        <taxon>Dikarya</taxon>
        <taxon>Ascomycota</taxon>
        <taxon>Pezizomycotina</taxon>
        <taxon>Eurotiomycetes</taxon>
        <taxon>Eurotiomycetidae</taxon>
        <taxon>Eurotiales</taxon>
        <taxon>Trichocomaceae</taxon>
        <taxon>Talaromyces</taxon>
        <taxon>Talaromyces sect. Talaromyces</taxon>
    </lineage>
</organism>
<feature type="repeat" description="Solcar" evidence="9">
    <location>
        <begin position="116"/>
        <end position="207"/>
    </location>
</feature>
<comment type="similarity">
    <text evidence="2 10">Belongs to the mitochondrial carrier (TC 2.A.29) family.</text>
</comment>
<evidence type="ECO:0000256" key="9">
    <source>
        <dbReference type="PROSITE-ProRule" id="PRU00282"/>
    </source>
</evidence>
<name>A0A6V8HHS9_TALPI</name>
<evidence type="ECO:0000256" key="6">
    <source>
        <dbReference type="ARBA" id="ARBA00022792"/>
    </source>
</evidence>
<keyword evidence="13" id="KW-1185">Reference proteome</keyword>
<evidence type="ECO:0000256" key="7">
    <source>
        <dbReference type="ARBA" id="ARBA00022989"/>
    </source>
</evidence>
<evidence type="ECO:0000256" key="11">
    <source>
        <dbReference type="SAM" id="Phobius"/>
    </source>
</evidence>
<keyword evidence="4 9" id="KW-0812">Transmembrane</keyword>
<keyword evidence="7 11" id="KW-1133">Transmembrane helix</keyword>
<protein>
    <submittedName>
        <fullName evidence="12">Mitochondrial carrier protein</fullName>
    </submittedName>
</protein>
<keyword evidence="3 10" id="KW-0813">Transport</keyword>
<feature type="repeat" description="Solcar" evidence="9">
    <location>
        <begin position="228"/>
        <end position="328"/>
    </location>
</feature>
<keyword evidence="6" id="KW-0496">Mitochondrion</keyword>
<dbReference type="AlphaFoldDB" id="A0A6V8HHS9"/>
<evidence type="ECO:0000256" key="8">
    <source>
        <dbReference type="ARBA" id="ARBA00023136"/>
    </source>
</evidence>
<dbReference type="EMBL" id="DF933838">
    <property type="protein sequence ID" value="GAM41381.1"/>
    <property type="molecule type" value="Genomic_DNA"/>
</dbReference>
<dbReference type="SUPFAM" id="SSF103506">
    <property type="entry name" value="Mitochondrial carrier"/>
    <property type="match status" value="1"/>
</dbReference>
<proteinExistence type="inferred from homology"/>
<evidence type="ECO:0000256" key="2">
    <source>
        <dbReference type="ARBA" id="ARBA00006375"/>
    </source>
</evidence>
<gene>
    <name evidence="12" type="ORF">TCE0_042r14459</name>
</gene>
<feature type="transmembrane region" description="Helical" evidence="11">
    <location>
        <begin position="62"/>
        <end position="81"/>
    </location>
</feature>
<evidence type="ECO:0000256" key="3">
    <source>
        <dbReference type="ARBA" id="ARBA00022448"/>
    </source>
</evidence>
<dbReference type="PANTHER" id="PTHR45667">
    <property type="entry name" value="S-ADENOSYLMETHIONINE MITOCHONDRIAL CARRIER PROTEIN"/>
    <property type="match status" value="1"/>
</dbReference>
<dbReference type="InterPro" id="IPR023395">
    <property type="entry name" value="MCP_dom_sf"/>
</dbReference>
<dbReference type="InterPro" id="IPR018108">
    <property type="entry name" value="MCP_transmembrane"/>
</dbReference>
<comment type="subcellular location">
    <subcellularLocation>
        <location evidence="1">Membrane</location>
        <topology evidence="1">Multi-pass membrane protein</topology>
    </subcellularLocation>
</comment>
<accession>A0A6V8HHS9</accession>
<evidence type="ECO:0000256" key="4">
    <source>
        <dbReference type="ARBA" id="ARBA00022692"/>
    </source>
</evidence>